<protein>
    <submittedName>
        <fullName evidence="1">Uncharacterized protein</fullName>
    </submittedName>
</protein>
<organism evidence="1 2">
    <name type="scientific">Pleurodeles waltl</name>
    <name type="common">Iberian ribbed newt</name>
    <dbReference type="NCBI Taxonomy" id="8319"/>
    <lineage>
        <taxon>Eukaryota</taxon>
        <taxon>Metazoa</taxon>
        <taxon>Chordata</taxon>
        <taxon>Craniata</taxon>
        <taxon>Vertebrata</taxon>
        <taxon>Euteleostomi</taxon>
        <taxon>Amphibia</taxon>
        <taxon>Batrachia</taxon>
        <taxon>Caudata</taxon>
        <taxon>Salamandroidea</taxon>
        <taxon>Salamandridae</taxon>
        <taxon>Pleurodelinae</taxon>
        <taxon>Pleurodeles</taxon>
    </lineage>
</organism>
<reference evidence="1" key="1">
    <citation type="journal article" date="2022" name="bioRxiv">
        <title>Sequencing and chromosome-scale assembly of the giantPleurodeles waltlgenome.</title>
        <authorList>
            <person name="Brown T."/>
            <person name="Elewa A."/>
            <person name="Iarovenko S."/>
            <person name="Subramanian E."/>
            <person name="Araus A.J."/>
            <person name="Petzold A."/>
            <person name="Susuki M."/>
            <person name="Suzuki K.-i.T."/>
            <person name="Hayashi T."/>
            <person name="Toyoda A."/>
            <person name="Oliveira C."/>
            <person name="Osipova E."/>
            <person name="Leigh N.D."/>
            <person name="Simon A."/>
            <person name="Yun M.H."/>
        </authorList>
    </citation>
    <scope>NUCLEOTIDE SEQUENCE</scope>
    <source>
        <strain evidence="1">20211129_DDA</strain>
        <tissue evidence="1">Liver</tissue>
    </source>
</reference>
<comment type="caution">
    <text evidence="1">The sequence shown here is derived from an EMBL/GenBank/DDBJ whole genome shotgun (WGS) entry which is preliminary data.</text>
</comment>
<evidence type="ECO:0000313" key="2">
    <source>
        <dbReference type="Proteomes" id="UP001066276"/>
    </source>
</evidence>
<gene>
    <name evidence="1" type="ORF">NDU88_002430</name>
</gene>
<dbReference type="AlphaFoldDB" id="A0AAV7KVN4"/>
<accession>A0AAV7KVN4</accession>
<proteinExistence type="predicted"/>
<dbReference type="Proteomes" id="UP001066276">
    <property type="component" value="Chromosome 12"/>
</dbReference>
<keyword evidence="2" id="KW-1185">Reference proteome</keyword>
<name>A0AAV7KVN4_PLEWA</name>
<sequence length="141" mass="16396">MQAGWPCPEQCHQLRLRQQELRNLADGRAMAHVLAVQQRRYDMGDKANKLTVWFERRDRGRNWVVTVRDAEGQECKTSGDITEAFADYYEWLYESRVEYTRVECAELLGDFSLCTLTAEDCNELAEELSEEKEVGQALQDL</sequence>
<evidence type="ECO:0000313" key="1">
    <source>
        <dbReference type="EMBL" id="KAJ1082262.1"/>
    </source>
</evidence>
<dbReference type="EMBL" id="JANPWB010000016">
    <property type="protein sequence ID" value="KAJ1082262.1"/>
    <property type="molecule type" value="Genomic_DNA"/>
</dbReference>